<dbReference type="NCBIfam" id="TIGR01622">
    <property type="entry name" value="SF-CC1"/>
    <property type="match status" value="1"/>
</dbReference>
<dbReference type="Gene3D" id="3.30.70.330">
    <property type="match status" value="3"/>
</dbReference>
<dbReference type="InterPro" id="IPR012677">
    <property type="entry name" value="Nucleotide-bd_a/b_plait_sf"/>
</dbReference>
<evidence type="ECO:0000256" key="1">
    <source>
        <dbReference type="ARBA" id="ARBA00022553"/>
    </source>
</evidence>
<keyword evidence="3 4" id="KW-0694">RNA-binding</keyword>
<dbReference type="SMART" id="SM00360">
    <property type="entry name" value="RRM"/>
    <property type="match status" value="3"/>
</dbReference>
<feature type="compositionally biased region" description="Acidic residues" evidence="5">
    <location>
        <begin position="330"/>
        <end position="340"/>
    </location>
</feature>
<dbReference type="Pfam" id="PF15519">
    <property type="entry name" value="RBM39linker"/>
    <property type="match status" value="1"/>
</dbReference>
<proteinExistence type="predicted"/>
<feature type="compositionally biased region" description="Basic and acidic residues" evidence="5">
    <location>
        <begin position="465"/>
        <end position="519"/>
    </location>
</feature>
<feature type="region of interest" description="Disordered" evidence="5">
    <location>
        <begin position="445"/>
        <end position="536"/>
    </location>
</feature>
<sequence length="974" mass="108398">MSSEKMEKGPKKGTPEWFACHQGYFWNRFYTRNTANFFKDRHWIVKEFPQYCLKPEPQVLMEVGCGTGATIYPLLKVNPLLRCHAFDLSRQAVGYLKCHDDYDPVRVNAFVWDLARGPFPVWANVPDESVDIATNIFILSALTMAQVPLVLRRLSQKIKPGGVVIVRDYAQNDLAQVRFDQSRKLDENLYVRWDGTQSQFFSLEGLTAHFADAGFERIAGDYVQRVITNRSSGQEMNRSWVNAVFRPVDLPEGDQALLAEARTATPAPGATPCLLQKLWGFQADADLVEQLRPTYQTLQRAQKLDQAERRRRRELAAAATRGEAAAPAGDGEDDDDEGDDGERAGEEDGSRAAAGDATATQTPMVDEDEKPIVPGEGATQSRRTHHGWSKPARPPCARRRERQMARQEEVRARRKGCLTNNCMISAKYLSERPLSTPNYELDEIEKLLDGGKPEAPAVATATAAPEKKDDQSKDPERDRDRDRERGRRDQEREHRSDRDRDSRRDRSDRDRRTQERAKSPSEMTEEEKKKREEEELERDLRTVFVSHISPKVDERKLRRFFEDHEVHVRDVRLIMDRNSRRSKGFGYVECADRESLDKIFTLIGQQLEGFSIQIQRSEAEKNKAAAIAQAAAAAAASATSIPMKLYVGSLNPNIREADLRQLFAPWGDIDSINIIKDESGHSKGFGFIQYKRAEDGRKAMAAMNGFEVVGMQLKVSLAESSAKSMVPMGGMAGPMMGGMSAAIQSGPDLDSEDVHLNPQSRALLMAKLQRGEAMPGAPMPMNPLGMPLAGTGAGMMGMMPMSPSCPAPHHATMVYARGAGMMGMMPVMGQPMMPGRPAMPMTMAGPLEMPPTRCLLLKNMFNPAESVCVAYVSYVSCVYQCVYRVRIHCVCLLPAESASNPGLYGEVREDVEMECAKYGPVERISVVEGSAGNVYVLFAALDGAARARGILNGRWFGGQQIIADFVNPDTFPGQ</sequence>
<dbReference type="InterPro" id="IPR029063">
    <property type="entry name" value="SAM-dependent_MTases_sf"/>
</dbReference>
<feature type="domain" description="RRM" evidence="6">
    <location>
        <begin position="541"/>
        <end position="619"/>
    </location>
</feature>
<reference evidence="7" key="1">
    <citation type="journal article" date="2022" name="bioRxiv">
        <title>Genomics of Preaxostyla Flagellates Illuminates Evolutionary Transitions and the Path Towards Mitochondrial Loss.</title>
        <authorList>
            <person name="Novak L.V.F."/>
            <person name="Treitli S.C."/>
            <person name="Pyrih J."/>
            <person name="Halakuc P."/>
            <person name="Pipaliya S.V."/>
            <person name="Vacek V."/>
            <person name="Brzon O."/>
            <person name="Soukal P."/>
            <person name="Eme L."/>
            <person name="Dacks J.B."/>
            <person name="Karnkowska A."/>
            <person name="Elias M."/>
            <person name="Hampl V."/>
        </authorList>
    </citation>
    <scope>NUCLEOTIDE SEQUENCE</scope>
    <source>
        <strain evidence="7">RCP-MX</strain>
    </source>
</reference>
<accession>A0ABQ8UD27</accession>
<evidence type="ECO:0000259" key="6">
    <source>
        <dbReference type="PROSITE" id="PS50102"/>
    </source>
</evidence>
<evidence type="ECO:0000313" key="7">
    <source>
        <dbReference type="EMBL" id="KAJ4456351.1"/>
    </source>
</evidence>
<dbReference type="InterPro" id="IPR003954">
    <property type="entry name" value="RRM_euk-type"/>
</dbReference>
<keyword evidence="2" id="KW-0677">Repeat</keyword>
<name>A0ABQ8UD27_9EUKA</name>
<dbReference type="SUPFAM" id="SSF53335">
    <property type="entry name" value="S-adenosyl-L-methionine-dependent methyltransferases"/>
    <property type="match status" value="1"/>
</dbReference>
<evidence type="ECO:0000313" key="8">
    <source>
        <dbReference type="Proteomes" id="UP001141327"/>
    </source>
</evidence>
<dbReference type="InterPro" id="IPR029123">
    <property type="entry name" value="RBM39_linker"/>
</dbReference>
<evidence type="ECO:0000256" key="4">
    <source>
        <dbReference type="PROSITE-ProRule" id="PRU00176"/>
    </source>
</evidence>
<dbReference type="InterPro" id="IPR006509">
    <property type="entry name" value="RBM39_SF"/>
</dbReference>
<evidence type="ECO:0000256" key="3">
    <source>
        <dbReference type="ARBA" id="ARBA00022884"/>
    </source>
</evidence>
<dbReference type="Gene3D" id="3.40.50.150">
    <property type="entry name" value="Vaccinia Virus protein VP39"/>
    <property type="match status" value="1"/>
</dbReference>
<gene>
    <name evidence="7" type="ORF">PAPYR_8472</name>
</gene>
<comment type="caution">
    <text evidence="7">The sequence shown here is derived from an EMBL/GenBank/DDBJ whole genome shotgun (WGS) entry which is preliminary data.</text>
</comment>
<dbReference type="PANTHER" id="PTHR48036">
    <property type="entry name" value="SPLICING FACTOR (PAD-1), PUTATIVE (AFU_ORTHOLOGUE AFUA_1G15810)-RELATED"/>
    <property type="match status" value="1"/>
</dbReference>
<dbReference type="CDD" id="cd12285">
    <property type="entry name" value="RRM3_RBM39_like"/>
    <property type="match status" value="1"/>
</dbReference>
<dbReference type="InterPro" id="IPR000504">
    <property type="entry name" value="RRM_dom"/>
</dbReference>
<feature type="compositionally biased region" description="Basic and acidic residues" evidence="5">
    <location>
        <begin position="526"/>
        <end position="536"/>
    </location>
</feature>
<keyword evidence="8" id="KW-1185">Reference proteome</keyword>
<evidence type="ECO:0000256" key="2">
    <source>
        <dbReference type="ARBA" id="ARBA00022737"/>
    </source>
</evidence>
<feature type="compositionally biased region" description="Low complexity" evidence="5">
    <location>
        <begin position="316"/>
        <end position="329"/>
    </location>
</feature>
<protein>
    <submittedName>
        <fullName evidence="7">RNA-binding protein 39</fullName>
    </submittedName>
</protein>
<dbReference type="SMART" id="SM00361">
    <property type="entry name" value="RRM_1"/>
    <property type="match status" value="2"/>
</dbReference>
<feature type="compositionally biased region" description="Basic and acidic residues" evidence="5">
    <location>
        <begin position="341"/>
        <end position="350"/>
    </location>
</feature>
<dbReference type="Pfam" id="PF13489">
    <property type="entry name" value="Methyltransf_23"/>
    <property type="match status" value="1"/>
</dbReference>
<dbReference type="Pfam" id="PF00076">
    <property type="entry name" value="RRM_1"/>
    <property type="match status" value="2"/>
</dbReference>
<dbReference type="PROSITE" id="PS50102">
    <property type="entry name" value="RRM"/>
    <property type="match status" value="2"/>
</dbReference>
<dbReference type="Proteomes" id="UP001141327">
    <property type="component" value="Unassembled WGS sequence"/>
</dbReference>
<evidence type="ECO:0000256" key="5">
    <source>
        <dbReference type="SAM" id="MobiDB-lite"/>
    </source>
</evidence>
<feature type="region of interest" description="Disordered" evidence="5">
    <location>
        <begin position="300"/>
        <end position="416"/>
    </location>
</feature>
<keyword evidence="1" id="KW-0597">Phosphoprotein</keyword>
<feature type="domain" description="RRM" evidence="6">
    <location>
        <begin position="643"/>
        <end position="720"/>
    </location>
</feature>
<feature type="compositionally biased region" description="Low complexity" evidence="5">
    <location>
        <begin position="453"/>
        <end position="464"/>
    </location>
</feature>
<feature type="compositionally biased region" description="Basic and acidic residues" evidence="5">
    <location>
        <begin position="402"/>
        <end position="411"/>
    </location>
</feature>
<organism evidence="7 8">
    <name type="scientific">Paratrimastix pyriformis</name>
    <dbReference type="NCBI Taxonomy" id="342808"/>
    <lineage>
        <taxon>Eukaryota</taxon>
        <taxon>Metamonada</taxon>
        <taxon>Preaxostyla</taxon>
        <taxon>Paratrimastigidae</taxon>
        <taxon>Paratrimastix</taxon>
    </lineage>
</organism>
<dbReference type="InterPro" id="IPR035979">
    <property type="entry name" value="RBD_domain_sf"/>
</dbReference>
<dbReference type="CDD" id="cd02440">
    <property type="entry name" value="AdoMet_MTases"/>
    <property type="match status" value="1"/>
</dbReference>
<dbReference type="EMBL" id="JAPMOS010000073">
    <property type="protein sequence ID" value="KAJ4456351.1"/>
    <property type="molecule type" value="Genomic_DNA"/>
</dbReference>
<dbReference type="SUPFAM" id="SSF54928">
    <property type="entry name" value="RNA-binding domain, RBD"/>
    <property type="match status" value="3"/>
</dbReference>